<proteinExistence type="predicted"/>
<dbReference type="RefSeq" id="WP_132977105.1">
    <property type="nucleotide sequence ID" value="NZ_SMAO01000004.1"/>
</dbReference>
<dbReference type="EMBL" id="SMAO01000004">
    <property type="protein sequence ID" value="TCT21526.1"/>
    <property type="molecule type" value="Genomic_DNA"/>
</dbReference>
<evidence type="ECO:0000259" key="1">
    <source>
        <dbReference type="Pfam" id="PF07883"/>
    </source>
</evidence>
<dbReference type="OrthoDB" id="9798709at2"/>
<name>A0A4R3N0T4_9GAMM</name>
<evidence type="ECO:0000313" key="3">
    <source>
        <dbReference type="Proteomes" id="UP000295717"/>
    </source>
</evidence>
<accession>A0A4R3N0T4</accession>
<dbReference type="Proteomes" id="UP000295717">
    <property type="component" value="Unassembled WGS sequence"/>
</dbReference>
<dbReference type="InterPro" id="IPR013096">
    <property type="entry name" value="Cupin_2"/>
</dbReference>
<dbReference type="InterPro" id="IPR014710">
    <property type="entry name" value="RmlC-like_jellyroll"/>
</dbReference>
<organism evidence="2 3">
    <name type="scientific">Thiobaca trueperi</name>
    <dbReference type="NCBI Taxonomy" id="127458"/>
    <lineage>
        <taxon>Bacteria</taxon>
        <taxon>Pseudomonadati</taxon>
        <taxon>Pseudomonadota</taxon>
        <taxon>Gammaproteobacteria</taxon>
        <taxon>Chromatiales</taxon>
        <taxon>Chromatiaceae</taxon>
        <taxon>Thiobaca</taxon>
    </lineage>
</organism>
<keyword evidence="3" id="KW-1185">Reference proteome</keyword>
<reference evidence="2 3" key="1">
    <citation type="submission" date="2019-03" db="EMBL/GenBank/DDBJ databases">
        <title>Genomic Encyclopedia of Type Strains, Phase IV (KMG-IV): sequencing the most valuable type-strain genomes for metagenomic binning, comparative biology and taxonomic classification.</title>
        <authorList>
            <person name="Goeker M."/>
        </authorList>
    </citation>
    <scope>NUCLEOTIDE SEQUENCE [LARGE SCALE GENOMIC DNA]</scope>
    <source>
        <strain evidence="2 3">DSM 13587</strain>
    </source>
</reference>
<dbReference type="Pfam" id="PF07883">
    <property type="entry name" value="Cupin_2"/>
    <property type="match status" value="1"/>
</dbReference>
<dbReference type="AlphaFoldDB" id="A0A4R3N0T4"/>
<dbReference type="Gene3D" id="2.60.120.10">
    <property type="entry name" value="Jelly Rolls"/>
    <property type="match status" value="1"/>
</dbReference>
<protein>
    <submittedName>
        <fullName evidence="2">Cupin domain</fullName>
    </submittedName>
</protein>
<gene>
    <name evidence="2" type="ORF">EDC35_104385</name>
</gene>
<dbReference type="InterPro" id="IPR011051">
    <property type="entry name" value="RmlC_Cupin_sf"/>
</dbReference>
<evidence type="ECO:0000313" key="2">
    <source>
        <dbReference type="EMBL" id="TCT21526.1"/>
    </source>
</evidence>
<comment type="caution">
    <text evidence="2">The sequence shown here is derived from an EMBL/GenBank/DDBJ whole genome shotgun (WGS) entry which is preliminary data.</text>
</comment>
<sequence>MNEADWMVFQLDDLVAKVERNGVTLKEFLRTPSLSCSIYYLPVGSKDMASAHEEDELYLVLEGKANLRVGDTEHDVQKGTLMYVHAACSHAFFDIQEDLTVLAFFGAPVKALGSHARGRYRFGHQEDSVVDLAASGTAL</sequence>
<feature type="domain" description="Cupin type-2" evidence="1">
    <location>
        <begin position="41"/>
        <end position="93"/>
    </location>
</feature>
<dbReference type="SUPFAM" id="SSF51182">
    <property type="entry name" value="RmlC-like cupins"/>
    <property type="match status" value="1"/>
</dbReference>